<organism evidence="7 8">
    <name type="scientific">Kitasatospora arboriphila</name>
    <dbReference type="NCBI Taxonomy" id="258052"/>
    <lineage>
        <taxon>Bacteria</taxon>
        <taxon>Bacillati</taxon>
        <taxon>Actinomycetota</taxon>
        <taxon>Actinomycetes</taxon>
        <taxon>Kitasatosporales</taxon>
        <taxon>Streptomycetaceae</taxon>
        <taxon>Kitasatospora</taxon>
    </lineage>
</organism>
<keyword evidence="8" id="KW-1185">Reference proteome</keyword>
<dbReference type="Proteomes" id="UP001499987">
    <property type="component" value="Unassembled WGS sequence"/>
</dbReference>
<dbReference type="Gene3D" id="2.30.31.20">
    <property type="entry name" value="Sporulation-specific cell division protein SsgB"/>
    <property type="match status" value="1"/>
</dbReference>
<dbReference type="RefSeq" id="WP_344624865.1">
    <property type="nucleotide sequence ID" value="NZ_BAAALD010000035.1"/>
</dbReference>
<gene>
    <name evidence="7" type="ORF">GCM10009663_38420</name>
</gene>
<reference evidence="8" key="1">
    <citation type="journal article" date="2019" name="Int. J. Syst. Evol. Microbiol.">
        <title>The Global Catalogue of Microorganisms (GCM) 10K type strain sequencing project: providing services to taxonomists for standard genome sequencing and annotation.</title>
        <authorList>
            <consortium name="The Broad Institute Genomics Platform"/>
            <consortium name="The Broad Institute Genome Sequencing Center for Infectious Disease"/>
            <person name="Wu L."/>
            <person name="Ma J."/>
        </authorList>
    </citation>
    <scope>NUCLEOTIDE SEQUENCE [LARGE SCALE GENOMIC DNA]</scope>
    <source>
        <strain evidence="8">JCM 13002</strain>
    </source>
</reference>
<evidence type="ECO:0000256" key="6">
    <source>
        <dbReference type="ARBA" id="ARBA00023306"/>
    </source>
</evidence>
<comment type="subcellular location">
    <subcellularLocation>
        <location evidence="1">Cell septum</location>
    </subcellularLocation>
</comment>
<accession>A0ABP4E6L6</accession>
<name>A0ABP4E6L6_9ACTN</name>
<comment type="similarity">
    <text evidence="2">Belongs to the SsgA family.</text>
</comment>
<keyword evidence="5" id="KW-0717">Septation</keyword>
<dbReference type="EMBL" id="BAAALD010000035">
    <property type="protein sequence ID" value="GAA1090983.1"/>
    <property type="molecule type" value="Genomic_DNA"/>
</dbReference>
<protein>
    <submittedName>
        <fullName evidence="7">SsgA family sporulation/cell division regulator</fullName>
    </submittedName>
</protein>
<evidence type="ECO:0000256" key="2">
    <source>
        <dbReference type="ARBA" id="ARBA00009323"/>
    </source>
</evidence>
<dbReference type="InterPro" id="IPR006776">
    <property type="entry name" value="SsgB"/>
</dbReference>
<sequence>MEGVTARMPMRLITGADSVHDLSVVCHYRTDDPYAVHLDFHGFDPEATWVVARDLLLAGLRGPAGGGDVRVEPCCDTDVFIALGRQADVALLHTPVGHLTRFLAVTTELVPVGSEAARIDWDGCITALLSA</sequence>
<evidence type="ECO:0000256" key="4">
    <source>
        <dbReference type="ARBA" id="ARBA00022969"/>
    </source>
</evidence>
<keyword evidence="4" id="KW-0749">Sporulation</keyword>
<proteinExistence type="inferred from homology"/>
<comment type="caution">
    <text evidence="7">The sequence shown here is derived from an EMBL/GenBank/DDBJ whole genome shotgun (WGS) entry which is preliminary data.</text>
</comment>
<evidence type="ECO:0000256" key="1">
    <source>
        <dbReference type="ARBA" id="ARBA00004431"/>
    </source>
</evidence>
<keyword evidence="6" id="KW-0131">Cell cycle</keyword>
<evidence type="ECO:0000256" key="3">
    <source>
        <dbReference type="ARBA" id="ARBA00022618"/>
    </source>
</evidence>
<evidence type="ECO:0000313" key="7">
    <source>
        <dbReference type="EMBL" id="GAA1090983.1"/>
    </source>
</evidence>
<keyword evidence="3" id="KW-0132">Cell division</keyword>
<dbReference type="Pfam" id="PF04686">
    <property type="entry name" value="SsgA"/>
    <property type="match status" value="1"/>
</dbReference>
<evidence type="ECO:0000313" key="8">
    <source>
        <dbReference type="Proteomes" id="UP001499987"/>
    </source>
</evidence>
<evidence type="ECO:0000256" key="5">
    <source>
        <dbReference type="ARBA" id="ARBA00023210"/>
    </source>
</evidence>
<dbReference type="InterPro" id="IPR038658">
    <property type="entry name" value="SsgB_sf"/>
</dbReference>